<organism evidence="1 2">
    <name type="scientific">Treponema phagedenis</name>
    <dbReference type="NCBI Taxonomy" id="162"/>
    <lineage>
        <taxon>Bacteria</taxon>
        <taxon>Pseudomonadati</taxon>
        <taxon>Spirochaetota</taxon>
        <taxon>Spirochaetia</taxon>
        <taxon>Spirochaetales</taxon>
        <taxon>Treponemataceae</taxon>
        <taxon>Treponema</taxon>
    </lineage>
</organism>
<protein>
    <submittedName>
        <fullName evidence="1">Uncharacterized protein</fullName>
    </submittedName>
</protein>
<proteinExistence type="predicted"/>
<accession>A0A0B7GPW6</accession>
<gene>
    <name evidence="1" type="ORF">TPHV1_10282</name>
</gene>
<name>A0A0B7GPW6_TREPH</name>
<dbReference type="Proteomes" id="UP000042527">
    <property type="component" value="Unassembled WGS sequence"/>
</dbReference>
<evidence type="ECO:0000313" key="2">
    <source>
        <dbReference type="Proteomes" id="UP000042527"/>
    </source>
</evidence>
<sequence>MRIRHSYGNRHVRPWFQADRFSFCHGGQNQNGHECPWFQADGLVFDMDLKNQNGHGHYNRIQHYYGKLLTVVPCRTLYINFFLRFEFK</sequence>
<dbReference type="EMBL" id="CDNC01000001">
    <property type="protein sequence ID" value="CEM60614.1"/>
    <property type="molecule type" value="Genomic_DNA"/>
</dbReference>
<keyword evidence="2" id="KW-1185">Reference proteome</keyword>
<evidence type="ECO:0000313" key="1">
    <source>
        <dbReference type="EMBL" id="CEM60614.1"/>
    </source>
</evidence>
<dbReference type="AlphaFoldDB" id="A0A0B7GPW6"/>
<reference evidence="2" key="1">
    <citation type="submission" date="2015-01" db="EMBL/GenBank/DDBJ databases">
        <authorList>
            <person name="Manzoor Shahid"/>
            <person name="Zubair Saima"/>
        </authorList>
    </citation>
    <scope>NUCLEOTIDE SEQUENCE [LARGE SCALE GENOMIC DNA]</scope>
    <source>
        <strain evidence="2">V1</strain>
    </source>
</reference>